<gene>
    <name evidence="2" type="ORF">AS203_09850</name>
</gene>
<organism evidence="2 3">
    <name type="scientific">Hoylesella enoeca</name>
    <dbReference type="NCBI Taxonomy" id="76123"/>
    <lineage>
        <taxon>Bacteria</taxon>
        <taxon>Pseudomonadati</taxon>
        <taxon>Bacteroidota</taxon>
        <taxon>Bacteroidia</taxon>
        <taxon>Bacteroidales</taxon>
        <taxon>Prevotellaceae</taxon>
        <taxon>Hoylesella</taxon>
    </lineage>
</organism>
<accession>A0A0S2KM37</accession>
<name>A0A0S2KM37_9BACT</name>
<dbReference type="RefSeq" id="WP_060544423.1">
    <property type="nucleotide sequence ID" value="NZ_CP013195.1"/>
</dbReference>
<dbReference type="EMBL" id="CP013195">
    <property type="protein sequence ID" value="ALO49355.1"/>
    <property type="molecule type" value="Genomic_DNA"/>
</dbReference>
<dbReference type="AlphaFoldDB" id="A0A0S2KM37"/>
<reference evidence="3" key="1">
    <citation type="submission" date="2015-11" db="EMBL/GenBank/DDBJ databases">
        <authorList>
            <person name="Holder M.E."/>
            <person name="Ajami N.J."/>
            <person name="Petrosino J.F."/>
        </authorList>
    </citation>
    <scope>NUCLEOTIDE SEQUENCE [LARGE SCALE GENOMIC DNA]</scope>
    <source>
        <strain evidence="3">F0113</strain>
    </source>
</reference>
<proteinExistence type="predicted"/>
<dbReference type="Proteomes" id="UP000056252">
    <property type="component" value="Chromosome"/>
</dbReference>
<keyword evidence="3" id="KW-1185">Reference proteome</keyword>
<sequence length="137" mass="15837">MKRHSILFLLAAFLLPLFFACSSDDEVNESLIGKWERVKSPPEDWDEDFMNFSADSSYISTVVRDGKREVRQGVFRTEMTTRTGEITEYFLCLKPSDKGGYPYIYSYKISDGGRKLTLDLIDPLPFFPVVIVYKRVN</sequence>
<evidence type="ECO:0000313" key="3">
    <source>
        <dbReference type="Proteomes" id="UP000056252"/>
    </source>
</evidence>
<evidence type="ECO:0000313" key="2">
    <source>
        <dbReference type="EMBL" id="ALO49355.1"/>
    </source>
</evidence>
<evidence type="ECO:0000256" key="1">
    <source>
        <dbReference type="SAM" id="SignalP"/>
    </source>
</evidence>
<dbReference type="KEGG" id="peo:AS203_09850"/>
<feature type="signal peptide" evidence="1">
    <location>
        <begin position="1"/>
        <end position="20"/>
    </location>
</feature>
<protein>
    <recommendedName>
        <fullName evidence="4">Lipocalin-like domain-containing protein</fullName>
    </recommendedName>
</protein>
<evidence type="ECO:0008006" key="4">
    <source>
        <dbReference type="Google" id="ProtNLM"/>
    </source>
</evidence>
<keyword evidence="1" id="KW-0732">Signal</keyword>
<dbReference type="PROSITE" id="PS51257">
    <property type="entry name" value="PROKAR_LIPOPROTEIN"/>
    <property type="match status" value="1"/>
</dbReference>
<feature type="chain" id="PRO_5006602045" description="Lipocalin-like domain-containing protein" evidence="1">
    <location>
        <begin position="21"/>
        <end position="137"/>
    </location>
</feature>